<dbReference type="PANTHER" id="PTHR45339">
    <property type="entry name" value="HYBRID SIGNAL TRANSDUCTION HISTIDINE KINASE J"/>
    <property type="match status" value="1"/>
</dbReference>
<feature type="domain" description="PAS" evidence="7">
    <location>
        <begin position="210"/>
        <end position="283"/>
    </location>
</feature>
<dbReference type="EMBL" id="CAWUON010000068">
    <property type="protein sequence ID" value="CAK7271137.1"/>
    <property type="molecule type" value="Genomic_DNA"/>
</dbReference>
<dbReference type="PRINTS" id="PR00344">
    <property type="entry name" value="BCTRLSENSOR"/>
</dbReference>
<dbReference type="PROSITE" id="PS50109">
    <property type="entry name" value="HIS_KIN"/>
    <property type="match status" value="1"/>
</dbReference>
<dbReference type="Gene3D" id="3.30.450.20">
    <property type="entry name" value="PAS domain"/>
    <property type="match status" value="1"/>
</dbReference>
<dbReference type="Pfam" id="PF02518">
    <property type="entry name" value="HATPase_c"/>
    <property type="match status" value="1"/>
</dbReference>
<sequence length="900" mass="97570">MSSPPATAAAPGPDCILPVKPAAADESTDAALVDHQQSDDFDLNTIFHLSPVALAILSPSFQIKKASRSFLAVLDFVPEQCLGRDVLLAIEDRVLLSNNDRVRIKTALQLSVDLRAVQTLSGQSPSSRASGSFGVDLAWSFRAVPIFVDDTPYSLIFEWTQTQSTSPLAGHGLPPRPQKEPALTVASPTGPRGIDQTPLPRDSLAGGISVDETFRILIQSVKDYAIFILDVDGNIVTWNAGAQLNKGYSQDEIIGKHFSIFYGPRDVADGKPQRVLEDCLRDGRVEDEGWRVRKDGSCFWANVTITAIYKDGVHVAFGKVTRNMTERRAAEVRVIAAYEESAKLKSDFLANMSHEIRTPMHGMLSACSLLLDSPLTPDQHAMASIIDESGQVLLRVINDILDYSKLASGSFSIHTDIAGIANIITSVVRHIQPQVKPNVRIQLCLASDLPRAVQGDPLRYRQIVQNMVANATKFTDKGSIRVAATVQSQDDEAFVILTKVTDSGIGIPADATANLFVPFTQVDATTKKRYQGTGLGLSICKSLVELMAGDIGYTPNPDGQGSIFWFTARFLKIKSLSQLNNPDLAAADTKRPARRATLSSPGQRLVQLELEQAQSIPPPLERVAKMIGLSKAELAAGSGFDLIEDDGGFTSPEPEDRELDSSPGLTSLSSQDSFASSPNTSPSVDELSPPLSSSPIELDSPSSEQLTAAADSQVTPKDAREMTLTTPLPTPSVPTFAPAHSDSVAEPMRVAPSDDAQDRLQQEFAQNVALLRARAVGKRILVAEDNTTNQRVFVRILGSFGFDKDCITVAPDGAEAVAYARERPQGFDLCFMDINMPVMDGHEATVQMRKSGIRLPIIAMTAYALRGDREQCLAFGMNDYISKPVHKRVLVEKLLAWLKE</sequence>
<feature type="compositionally biased region" description="Polar residues" evidence="4">
    <location>
        <begin position="663"/>
        <end position="680"/>
    </location>
</feature>
<dbReference type="Pfam" id="PF00512">
    <property type="entry name" value="HisKA"/>
    <property type="match status" value="1"/>
</dbReference>
<dbReference type="SMART" id="SM00388">
    <property type="entry name" value="HisKA"/>
    <property type="match status" value="1"/>
</dbReference>
<dbReference type="Gene3D" id="3.40.50.2300">
    <property type="match status" value="1"/>
</dbReference>
<dbReference type="InterPro" id="IPR003594">
    <property type="entry name" value="HATPase_dom"/>
</dbReference>
<feature type="modified residue" description="4-aspartylphosphate" evidence="3">
    <location>
        <position position="833"/>
    </location>
</feature>
<reference evidence="8 9" key="1">
    <citation type="submission" date="2024-01" db="EMBL/GenBank/DDBJ databases">
        <authorList>
            <person name="Allen C."/>
            <person name="Tagirdzhanova G."/>
        </authorList>
    </citation>
    <scope>NUCLEOTIDE SEQUENCE [LARGE SCALE GENOMIC DNA]</scope>
    <source>
        <strain evidence="8 9">CBS 119000</strain>
    </source>
</reference>
<name>A0ABP0DV29_9PEZI</name>
<dbReference type="NCBIfam" id="TIGR00229">
    <property type="entry name" value="sensory_box"/>
    <property type="match status" value="1"/>
</dbReference>
<evidence type="ECO:0000256" key="4">
    <source>
        <dbReference type="SAM" id="MobiDB-lite"/>
    </source>
</evidence>
<evidence type="ECO:0000256" key="1">
    <source>
        <dbReference type="ARBA" id="ARBA00022553"/>
    </source>
</evidence>
<evidence type="ECO:0000313" key="9">
    <source>
        <dbReference type="Proteomes" id="UP001642502"/>
    </source>
</evidence>
<keyword evidence="9" id="KW-1185">Reference proteome</keyword>
<evidence type="ECO:0000259" key="6">
    <source>
        <dbReference type="PROSITE" id="PS50110"/>
    </source>
</evidence>
<dbReference type="InterPro" id="IPR000014">
    <property type="entry name" value="PAS"/>
</dbReference>
<evidence type="ECO:0000256" key="2">
    <source>
        <dbReference type="ARBA" id="ARBA00023012"/>
    </source>
</evidence>
<accession>A0ABP0DV29</accession>
<dbReference type="SUPFAM" id="SSF55785">
    <property type="entry name" value="PYP-like sensor domain (PAS domain)"/>
    <property type="match status" value="1"/>
</dbReference>
<dbReference type="InterPro" id="IPR011006">
    <property type="entry name" value="CheY-like_superfamily"/>
</dbReference>
<dbReference type="SUPFAM" id="SSF52172">
    <property type="entry name" value="CheY-like"/>
    <property type="match status" value="1"/>
</dbReference>
<dbReference type="PROSITE" id="PS50110">
    <property type="entry name" value="RESPONSE_REGULATORY"/>
    <property type="match status" value="1"/>
</dbReference>
<dbReference type="InterPro" id="IPR003661">
    <property type="entry name" value="HisK_dim/P_dom"/>
</dbReference>
<protein>
    <submittedName>
        <fullName evidence="8">Uncharacterized protein</fullName>
    </submittedName>
</protein>
<dbReference type="SMART" id="SM00387">
    <property type="entry name" value="HATPase_c"/>
    <property type="match status" value="1"/>
</dbReference>
<organism evidence="8 9">
    <name type="scientific">Sporothrix epigloea</name>
    <dbReference type="NCBI Taxonomy" id="1892477"/>
    <lineage>
        <taxon>Eukaryota</taxon>
        <taxon>Fungi</taxon>
        <taxon>Dikarya</taxon>
        <taxon>Ascomycota</taxon>
        <taxon>Pezizomycotina</taxon>
        <taxon>Sordariomycetes</taxon>
        <taxon>Sordariomycetidae</taxon>
        <taxon>Ophiostomatales</taxon>
        <taxon>Ophiostomataceae</taxon>
        <taxon>Sporothrix</taxon>
    </lineage>
</organism>
<dbReference type="PROSITE" id="PS50112">
    <property type="entry name" value="PAS"/>
    <property type="match status" value="1"/>
</dbReference>
<dbReference type="CDD" id="cd00082">
    <property type="entry name" value="HisKA"/>
    <property type="match status" value="1"/>
</dbReference>
<dbReference type="CDD" id="cd16922">
    <property type="entry name" value="HATPase_EvgS-ArcB-TorS-like"/>
    <property type="match status" value="1"/>
</dbReference>
<evidence type="ECO:0000256" key="3">
    <source>
        <dbReference type="PROSITE-ProRule" id="PRU00169"/>
    </source>
</evidence>
<feature type="region of interest" description="Disordered" evidence="4">
    <location>
        <begin position="166"/>
        <end position="200"/>
    </location>
</feature>
<dbReference type="Gene3D" id="3.30.565.10">
    <property type="entry name" value="Histidine kinase-like ATPase, C-terminal domain"/>
    <property type="match status" value="1"/>
</dbReference>
<dbReference type="CDD" id="cd00130">
    <property type="entry name" value="PAS"/>
    <property type="match status" value="1"/>
</dbReference>
<feature type="region of interest" description="Disordered" evidence="4">
    <location>
        <begin position="643"/>
        <end position="718"/>
    </location>
</feature>
<feature type="compositionally biased region" description="Low complexity" evidence="4">
    <location>
        <begin position="681"/>
        <end position="704"/>
    </location>
</feature>
<feature type="compositionally biased region" description="Acidic residues" evidence="4">
    <location>
        <begin position="643"/>
        <end position="658"/>
    </location>
</feature>
<proteinExistence type="predicted"/>
<dbReference type="SMART" id="SM00091">
    <property type="entry name" value="PAS"/>
    <property type="match status" value="2"/>
</dbReference>
<comment type="caution">
    <text evidence="8">The sequence shown here is derived from an EMBL/GenBank/DDBJ whole genome shotgun (WGS) entry which is preliminary data.</text>
</comment>
<dbReference type="CDD" id="cd17546">
    <property type="entry name" value="REC_hyHK_CKI1_RcsC-like"/>
    <property type="match status" value="1"/>
</dbReference>
<dbReference type="SMART" id="SM00448">
    <property type="entry name" value="REC"/>
    <property type="match status" value="1"/>
</dbReference>
<evidence type="ECO:0000313" key="8">
    <source>
        <dbReference type="EMBL" id="CAK7271137.1"/>
    </source>
</evidence>
<keyword evidence="2" id="KW-0902">Two-component regulatory system</keyword>
<dbReference type="SUPFAM" id="SSF55874">
    <property type="entry name" value="ATPase domain of HSP90 chaperone/DNA topoisomerase II/histidine kinase"/>
    <property type="match status" value="1"/>
</dbReference>
<gene>
    <name evidence="8" type="ORF">SEPCBS119000_004447</name>
</gene>
<dbReference type="PANTHER" id="PTHR45339:SF1">
    <property type="entry name" value="HYBRID SIGNAL TRANSDUCTION HISTIDINE KINASE J"/>
    <property type="match status" value="1"/>
</dbReference>
<keyword evidence="1 3" id="KW-0597">Phosphoprotein</keyword>
<dbReference type="Gene3D" id="1.10.287.130">
    <property type="match status" value="1"/>
</dbReference>
<dbReference type="InterPro" id="IPR035965">
    <property type="entry name" value="PAS-like_dom_sf"/>
</dbReference>
<dbReference type="Pfam" id="PF13426">
    <property type="entry name" value="PAS_9"/>
    <property type="match status" value="1"/>
</dbReference>
<evidence type="ECO:0000259" key="5">
    <source>
        <dbReference type="PROSITE" id="PS50109"/>
    </source>
</evidence>
<dbReference type="InterPro" id="IPR005467">
    <property type="entry name" value="His_kinase_dom"/>
</dbReference>
<feature type="domain" description="Histidine kinase" evidence="5">
    <location>
        <begin position="351"/>
        <end position="572"/>
    </location>
</feature>
<dbReference type="Proteomes" id="UP001642502">
    <property type="component" value="Unassembled WGS sequence"/>
</dbReference>
<dbReference type="InterPro" id="IPR036097">
    <property type="entry name" value="HisK_dim/P_sf"/>
</dbReference>
<evidence type="ECO:0000259" key="7">
    <source>
        <dbReference type="PROSITE" id="PS50112"/>
    </source>
</evidence>
<dbReference type="SUPFAM" id="SSF47384">
    <property type="entry name" value="Homodimeric domain of signal transducing histidine kinase"/>
    <property type="match status" value="1"/>
</dbReference>
<dbReference type="InterPro" id="IPR001789">
    <property type="entry name" value="Sig_transdc_resp-reg_receiver"/>
</dbReference>
<dbReference type="InterPro" id="IPR036890">
    <property type="entry name" value="HATPase_C_sf"/>
</dbReference>
<feature type="domain" description="Response regulatory" evidence="6">
    <location>
        <begin position="779"/>
        <end position="898"/>
    </location>
</feature>
<dbReference type="Pfam" id="PF00072">
    <property type="entry name" value="Response_reg"/>
    <property type="match status" value="1"/>
</dbReference>
<dbReference type="InterPro" id="IPR004358">
    <property type="entry name" value="Sig_transdc_His_kin-like_C"/>
</dbReference>